<accession>A0A915IBY6</accession>
<dbReference type="WBParaSite" id="nRc.2.0.1.t11694-RA">
    <property type="protein sequence ID" value="nRc.2.0.1.t11694-RA"/>
    <property type="gene ID" value="nRc.2.0.1.g11694"/>
</dbReference>
<dbReference type="Proteomes" id="UP000887565">
    <property type="component" value="Unplaced"/>
</dbReference>
<evidence type="ECO:0000313" key="1">
    <source>
        <dbReference type="Proteomes" id="UP000887565"/>
    </source>
</evidence>
<protein>
    <submittedName>
        <fullName evidence="2">Uncharacterized protein</fullName>
    </submittedName>
</protein>
<keyword evidence="1" id="KW-1185">Reference proteome</keyword>
<reference evidence="2" key="1">
    <citation type="submission" date="2022-11" db="UniProtKB">
        <authorList>
            <consortium name="WormBaseParasite"/>
        </authorList>
    </citation>
    <scope>IDENTIFICATION</scope>
</reference>
<name>A0A915IBY6_ROMCU</name>
<evidence type="ECO:0000313" key="2">
    <source>
        <dbReference type="WBParaSite" id="nRc.2.0.1.t11694-RA"/>
    </source>
</evidence>
<proteinExistence type="predicted"/>
<dbReference type="AlphaFoldDB" id="A0A915IBY6"/>
<sequence length="64" mass="7139">MAYPQYSPFEQPPEIADIQRTTFNTMVKPTVPCLCCPGTIFLPGGTCCHPDHCRRQGYLLTVPP</sequence>
<organism evidence="1 2">
    <name type="scientific">Romanomermis culicivorax</name>
    <name type="common">Nematode worm</name>
    <dbReference type="NCBI Taxonomy" id="13658"/>
    <lineage>
        <taxon>Eukaryota</taxon>
        <taxon>Metazoa</taxon>
        <taxon>Ecdysozoa</taxon>
        <taxon>Nematoda</taxon>
        <taxon>Enoplea</taxon>
        <taxon>Dorylaimia</taxon>
        <taxon>Mermithida</taxon>
        <taxon>Mermithoidea</taxon>
        <taxon>Mermithidae</taxon>
        <taxon>Romanomermis</taxon>
    </lineage>
</organism>